<dbReference type="GO" id="GO:0003677">
    <property type="term" value="F:DNA binding"/>
    <property type="evidence" value="ECO:0007669"/>
    <property type="project" value="UniProtKB-KW"/>
</dbReference>
<evidence type="ECO:0000256" key="1">
    <source>
        <dbReference type="ARBA" id="ARBA00023015"/>
    </source>
</evidence>
<keyword evidence="2" id="KW-0238">DNA-binding</keyword>
<evidence type="ECO:0000256" key="3">
    <source>
        <dbReference type="ARBA" id="ARBA00023163"/>
    </source>
</evidence>
<dbReference type="InterPro" id="IPR011663">
    <property type="entry name" value="UTRA"/>
</dbReference>
<dbReference type="SMART" id="SM00866">
    <property type="entry name" value="UTRA"/>
    <property type="match status" value="1"/>
</dbReference>
<dbReference type="EMBL" id="UINC01099740">
    <property type="protein sequence ID" value="SVC59239.1"/>
    <property type="molecule type" value="Genomic_DNA"/>
</dbReference>
<dbReference type="InterPro" id="IPR050679">
    <property type="entry name" value="Bact_HTH_transcr_reg"/>
</dbReference>
<dbReference type="GO" id="GO:0045892">
    <property type="term" value="P:negative regulation of DNA-templated transcription"/>
    <property type="evidence" value="ECO:0007669"/>
    <property type="project" value="TreeGrafter"/>
</dbReference>
<gene>
    <name evidence="5" type="ORF">METZ01_LOCUS312093</name>
</gene>
<dbReference type="SUPFAM" id="SSF64288">
    <property type="entry name" value="Chorismate lyase-like"/>
    <property type="match status" value="1"/>
</dbReference>
<accession>A0A382NDJ0</accession>
<dbReference type="InterPro" id="IPR028978">
    <property type="entry name" value="Chorismate_lyase_/UTRA_dom_sf"/>
</dbReference>
<evidence type="ECO:0000256" key="2">
    <source>
        <dbReference type="ARBA" id="ARBA00023125"/>
    </source>
</evidence>
<dbReference type="PRINTS" id="PR00035">
    <property type="entry name" value="HTHGNTR"/>
</dbReference>
<dbReference type="AlphaFoldDB" id="A0A382NDJ0"/>
<dbReference type="PANTHER" id="PTHR44846:SF1">
    <property type="entry name" value="MANNOSYL-D-GLYCERATE TRANSPORT_METABOLISM SYSTEM REPRESSOR MNGR-RELATED"/>
    <property type="match status" value="1"/>
</dbReference>
<dbReference type="SMART" id="SM00345">
    <property type="entry name" value="HTH_GNTR"/>
    <property type="match status" value="1"/>
</dbReference>
<dbReference type="PROSITE" id="PS50949">
    <property type="entry name" value="HTH_GNTR"/>
    <property type="match status" value="1"/>
</dbReference>
<reference evidence="5" key="1">
    <citation type="submission" date="2018-05" db="EMBL/GenBank/DDBJ databases">
        <authorList>
            <person name="Lanie J.A."/>
            <person name="Ng W.-L."/>
            <person name="Kazmierczak K.M."/>
            <person name="Andrzejewski T.M."/>
            <person name="Davidsen T.M."/>
            <person name="Wayne K.J."/>
            <person name="Tettelin H."/>
            <person name="Glass J.I."/>
            <person name="Rusch D."/>
            <person name="Podicherti R."/>
            <person name="Tsui H.-C.T."/>
            <person name="Winkler M.E."/>
        </authorList>
    </citation>
    <scope>NUCLEOTIDE SEQUENCE</scope>
</reference>
<protein>
    <recommendedName>
        <fullName evidence="4">HTH gntR-type domain-containing protein</fullName>
    </recommendedName>
</protein>
<dbReference type="GO" id="GO:0003700">
    <property type="term" value="F:DNA-binding transcription factor activity"/>
    <property type="evidence" value="ECO:0007669"/>
    <property type="project" value="InterPro"/>
</dbReference>
<organism evidence="5">
    <name type="scientific">marine metagenome</name>
    <dbReference type="NCBI Taxonomy" id="408172"/>
    <lineage>
        <taxon>unclassified sequences</taxon>
        <taxon>metagenomes</taxon>
        <taxon>ecological metagenomes</taxon>
    </lineage>
</organism>
<dbReference type="Pfam" id="PF07702">
    <property type="entry name" value="UTRA"/>
    <property type="match status" value="1"/>
</dbReference>
<dbReference type="Pfam" id="PF00392">
    <property type="entry name" value="GntR"/>
    <property type="match status" value="1"/>
</dbReference>
<feature type="domain" description="HTH gntR-type" evidence="4">
    <location>
        <begin position="12"/>
        <end position="80"/>
    </location>
</feature>
<dbReference type="CDD" id="cd07377">
    <property type="entry name" value="WHTH_GntR"/>
    <property type="match status" value="1"/>
</dbReference>
<dbReference type="InterPro" id="IPR036388">
    <property type="entry name" value="WH-like_DNA-bd_sf"/>
</dbReference>
<proteinExistence type="predicted"/>
<evidence type="ECO:0000313" key="5">
    <source>
        <dbReference type="EMBL" id="SVC59239.1"/>
    </source>
</evidence>
<dbReference type="PANTHER" id="PTHR44846">
    <property type="entry name" value="MANNOSYL-D-GLYCERATE TRANSPORT/METABOLISM SYSTEM REPRESSOR MNGR-RELATED"/>
    <property type="match status" value="1"/>
</dbReference>
<dbReference type="Gene3D" id="3.40.1410.10">
    <property type="entry name" value="Chorismate lyase-like"/>
    <property type="match status" value="1"/>
</dbReference>
<keyword evidence="3" id="KW-0804">Transcription</keyword>
<dbReference type="Gene3D" id="1.10.10.10">
    <property type="entry name" value="Winged helix-like DNA-binding domain superfamily/Winged helix DNA-binding domain"/>
    <property type="match status" value="1"/>
</dbReference>
<dbReference type="InterPro" id="IPR036390">
    <property type="entry name" value="WH_DNA-bd_sf"/>
</dbReference>
<dbReference type="InterPro" id="IPR000524">
    <property type="entry name" value="Tscrpt_reg_HTH_GntR"/>
</dbReference>
<keyword evidence="1" id="KW-0805">Transcription regulation</keyword>
<dbReference type="SUPFAM" id="SSF46785">
    <property type="entry name" value="Winged helix' DNA-binding domain"/>
    <property type="match status" value="1"/>
</dbReference>
<sequence length="248" mass="27902">MNIRSQLKSSTGKLYEQIATLMRKRITTGAWAAGGRVPILKELAEEFGVAVITVRQALTILEAEGLIWRRQGKGTFVAERANDQHWIKLGTDWSSMIYIWAATKPHILAAEEDVTLPHGWDDNGIPATSYRFLRRLHRSHEIPYAVLNIYLDAALWRTDPDRFDTQMIIPFLQDLPGIVIAEARQTLTISTADLEISELLHISVGSPVGEVRRQFLSPVGRILYAGLAVYRGDLVMLETVQDLSRGKK</sequence>
<evidence type="ECO:0000259" key="4">
    <source>
        <dbReference type="PROSITE" id="PS50949"/>
    </source>
</evidence>
<name>A0A382NDJ0_9ZZZZ</name>